<dbReference type="KEGG" id="jda:BW727_100435"/>
<feature type="transmembrane region" description="Helical" evidence="1">
    <location>
        <begin position="90"/>
        <end position="115"/>
    </location>
</feature>
<evidence type="ECO:0008006" key="4">
    <source>
        <dbReference type="Google" id="ProtNLM"/>
    </source>
</evidence>
<dbReference type="STRING" id="708126.BW727_100435"/>
<evidence type="ECO:0000313" key="2">
    <source>
        <dbReference type="EMBL" id="AQS52828.1"/>
    </source>
</evidence>
<dbReference type="Pfam" id="PF11877">
    <property type="entry name" value="DUF3397"/>
    <property type="match status" value="1"/>
</dbReference>
<sequence>MLEVFLYIIPIAEILLIHFFFKPYLRYKDHFRLSVTDVVLPIILVGMHILSVRLLSFSILPYYLFLICLSGLLITFYFEKKQNKKPINKIISVVFKLSFLVGFLSYYGIVIARIIQFIRG</sequence>
<evidence type="ECO:0000256" key="1">
    <source>
        <dbReference type="SAM" id="Phobius"/>
    </source>
</evidence>
<keyword evidence="1" id="KW-1133">Transmembrane helix</keyword>
<dbReference type="OrthoDB" id="2166039at2"/>
<gene>
    <name evidence="2" type="ORF">BW727_100435</name>
</gene>
<proteinExistence type="predicted"/>
<reference evidence="2 3" key="1">
    <citation type="journal article" date="2014" name="Int. J. Syst. Evol. Microbiol.">
        <title>Jeotgalibaca dankookensis gen. nov., sp. nov., a member of the family Carnobacteriaceae, isolated from seujeot (Korean traditional food).</title>
        <authorList>
            <person name="Lee D.G."/>
            <person name="Trujillo M.E."/>
            <person name="Kang H."/>
            <person name="Ahn T.Y."/>
        </authorList>
    </citation>
    <scope>NUCLEOTIDE SEQUENCE [LARGE SCALE GENOMIC DNA]</scope>
    <source>
        <strain evidence="2 3">EX-07</strain>
    </source>
</reference>
<feature type="transmembrane region" description="Helical" evidence="1">
    <location>
        <begin position="6"/>
        <end position="25"/>
    </location>
</feature>
<name>A0A1S6IMQ0_9LACT</name>
<feature type="transmembrane region" description="Helical" evidence="1">
    <location>
        <begin position="60"/>
        <end position="78"/>
    </location>
</feature>
<keyword evidence="1" id="KW-0812">Transmembrane</keyword>
<keyword evidence="3" id="KW-1185">Reference proteome</keyword>
<protein>
    <recommendedName>
        <fullName evidence="4">DUF3397 domain-containing protein</fullName>
    </recommendedName>
</protein>
<keyword evidence="1" id="KW-0472">Membrane</keyword>
<accession>A0A1S6IMQ0</accession>
<dbReference type="InterPro" id="IPR024515">
    <property type="entry name" value="DUF3397"/>
</dbReference>
<dbReference type="Proteomes" id="UP000188993">
    <property type="component" value="Chromosome"/>
</dbReference>
<dbReference type="RefSeq" id="WP_159443127.1">
    <property type="nucleotide sequence ID" value="NZ_BBYN01000028.1"/>
</dbReference>
<feature type="transmembrane region" description="Helical" evidence="1">
    <location>
        <begin position="37"/>
        <end position="54"/>
    </location>
</feature>
<evidence type="ECO:0000313" key="3">
    <source>
        <dbReference type="Proteomes" id="UP000188993"/>
    </source>
</evidence>
<dbReference type="EMBL" id="CP019728">
    <property type="protein sequence ID" value="AQS52828.1"/>
    <property type="molecule type" value="Genomic_DNA"/>
</dbReference>
<organism evidence="2 3">
    <name type="scientific">Jeotgalibaca dankookensis</name>
    <dbReference type="NCBI Taxonomy" id="708126"/>
    <lineage>
        <taxon>Bacteria</taxon>
        <taxon>Bacillati</taxon>
        <taxon>Bacillota</taxon>
        <taxon>Bacilli</taxon>
        <taxon>Lactobacillales</taxon>
        <taxon>Carnobacteriaceae</taxon>
        <taxon>Jeotgalibaca</taxon>
    </lineage>
</organism>
<dbReference type="AlphaFoldDB" id="A0A1S6IMQ0"/>